<dbReference type="EMBL" id="CP046115">
    <property type="protein sequence ID" value="QGN36331.1"/>
    <property type="molecule type" value="Genomic_DNA"/>
</dbReference>
<name>A0A6B8MU56_KLEOX</name>
<accession>A0A6B8MU56</accession>
<proteinExistence type="predicted"/>
<dbReference type="AlphaFoldDB" id="A0A6B8MU56"/>
<dbReference type="OrthoDB" id="3078648at2"/>
<dbReference type="Proteomes" id="UP000427108">
    <property type="component" value="Chromosome"/>
</dbReference>
<dbReference type="RefSeq" id="WP_105576963.1">
    <property type="nucleotide sequence ID" value="NZ_CP046115.1"/>
</dbReference>
<gene>
    <name evidence="1" type="ORF">GJ746_03005</name>
</gene>
<evidence type="ECO:0000313" key="2">
    <source>
        <dbReference type="Proteomes" id="UP000427108"/>
    </source>
</evidence>
<organism evidence="1 2">
    <name type="scientific">Klebsiella oxytoca</name>
    <dbReference type="NCBI Taxonomy" id="571"/>
    <lineage>
        <taxon>Bacteria</taxon>
        <taxon>Pseudomonadati</taxon>
        <taxon>Pseudomonadota</taxon>
        <taxon>Gammaproteobacteria</taxon>
        <taxon>Enterobacterales</taxon>
        <taxon>Enterobacteriaceae</taxon>
        <taxon>Klebsiella/Raoultella group</taxon>
        <taxon>Klebsiella</taxon>
    </lineage>
</organism>
<evidence type="ECO:0000313" key="1">
    <source>
        <dbReference type="EMBL" id="QGN36331.1"/>
    </source>
</evidence>
<protein>
    <submittedName>
        <fullName evidence="1">Uncharacterized protein</fullName>
    </submittedName>
</protein>
<reference evidence="1 2" key="1">
    <citation type="submission" date="2019-11" db="EMBL/GenBank/DDBJ databases">
        <title>Isolation and Application of One Kind of P-Hydroxybenzoic Acid Degrading Bacterium in Mitigating Cropping Obstacle of Cucumber.</title>
        <authorList>
            <person name="Wu F."/>
            <person name="An Y."/>
        </authorList>
    </citation>
    <scope>NUCLEOTIDE SEQUENCE [LARGE SCALE GENOMIC DNA]</scope>
    <source>
        <strain evidence="1 2">P620</strain>
    </source>
</reference>
<sequence length="60" mass="6893">MSIGNSGRIVIEVKPEVKRRLYSALASEGISLKEWFLRNAEQYLEGNYKPPTLLEKIDKI</sequence>